<gene>
    <name evidence="2" type="ORF">HYY20_07595</name>
</gene>
<comment type="caution">
    <text evidence="2">The sequence shown here is derived from an EMBL/GenBank/DDBJ whole genome shotgun (WGS) entry which is preliminary data.</text>
</comment>
<dbReference type="PANTHER" id="PTHR30038:SF0">
    <property type="entry name" value="TUNGSTEN-CONTAINING ALDEHYDE FERREDOXIN OXIDOREDUCTASE"/>
    <property type="match status" value="1"/>
</dbReference>
<dbReference type="InterPro" id="IPR036021">
    <property type="entry name" value="Tungsten_al_ferr_oxy-like_C"/>
</dbReference>
<dbReference type="AlphaFoldDB" id="A0A932CNS6"/>
<dbReference type="GO" id="GO:0016625">
    <property type="term" value="F:oxidoreductase activity, acting on the aldehyde or oxo group of donors, iron-sulfur protein as acceptor"/>
    <property type="evidence" value="ECO:0007669"/>
    <property type="project" value="InterPro"/>
</dbReference>
<evidence type="ECO:0000259" key="1">
    <source>
        <dbReference type="Pfam" id="PF01314"/>
    </source>
</evidence>
<organism evidence="2 3">
    <name type="scientific">Tectimicrobiota bacterium</name>
    <dbReference type="NCBI Taxonomy" id="2528274"/>
    <lineage>
        <taxon>Bacteria</taxon>
        <taxon>Pseudomonadati</taxon>
        <taxon>Nitrospinota/Tectimicrobiota group</taxon>
        <taxon>Candidatus Tectimicrobiota</taxon>
    </lineage>
</organism>
<dbReference type="InterPro" id="IPR013985">
    <property type="entry name" value="Ald_Fedxn_OxRdtase_dom3"/>
</dbReference>
<evidence type="ECO:0000313" key="3">
    <source>
        <dbReference type="Proteomes" id="UP000769766"/>
    </source>
</evidence>
<proteinExistence type="predicted"/>
<dbReference type="SUPFAM" id="SSF48310">
    <property type="entry name" value="Aldehyde ferredoxin oxidoreductase, C-terminal domains"/>
    <property type="match status" value="1"/>
</dbReference>
<dbReference type="GO" id="GO:0009055">
    <property type="term" value="F:electron transfer activity"/>
    <property type="evidence" value="ECO:0007669"/>
    <property type="project" value="InterPro"/>
</dbReference>
<reference evidence="2" key="1">
    <citation type="submission" date="2020-07" db="EMBL/GenBank/DDBJ databases">
        <title>Huge and variable diversity of episymbiotic CPR bacteria and DPANN archaea in groundwater ecosystems.</title>
        <authorList>
            <person name="He C.Y."/>
            <person name="Keren R."/>
            <person name="Whittaker M."/>
            <person name="Farag I.F."/>
            <person name="Doudna J."/>
            <person name="Cate J.H.D."/>
            <person name="Banfield J.F."/>
        </authorList>
    </citation>
    <scope>NUCLEOTIDE SEQUENCE</scope>
    <source>
        <strain evidence="2">NC_groundwater_672_Ag_B-0.1um_62_36</strain>
    </source>
</reference>
<dbReference type="InterPro" id="IPR051919">
    <property type="entry name" value="W-dependent_AOR"/>
</dbReference>
<dbReference type="EMBL" id="JACPRF010000229">
    <property type="protein sequence ID" value="MBI2876728.1"/>
    <property type="molecule type" value="Genomic_DNA"/>
</dbReference>
<accession>A0A932CNS6</accession>
<protein>
    <recommendedName>
        <fullName evidence="1">Aldehyde ferredoxin oxidoreductase C-terminal domain-containing protein</fullName>
    </recommendedName>
</protein>
<evidence type="ECO:0000313" key="2">
    <source>
        <dbReference type="EMBL" id="MBI2876728.1"/>
    </source>
</evidence>
<dbReference type="Proteomes" id="UP000769766">
    <property type="component" value="Unassembled WGS sequence"/>
</dbReference>
<dbReference type="GO" id="GO:0051536">
    <property type="term" value="F:iron-sulfur cluster binding"/>
    <property type="evidence" value="ECO:0007669"/>
    <property type="project" value="InterPro"/>
</dbReference>
<dbReference type="Pfam" id="PF01314">
    <property type="entry name" value="AFOR_C"/>
    <property type="match status" value="1"/>
</dbReference>
<name>A0A932CNS6_UNCTE</name>
<feature type="domain" description="Aldehyde ferredoxin oxidoreductase C-terminal" evidence="1">
    <location>
        <begin position="1"/>
        <end position="76"/>
    </location>
</feature>
<dbReference type="PANTHER" id="PTHR30038">
    <property type="entry name" value="ALDEHYDE FERREDOXIN OXIDOREDUCTASE"/>
    <property type="match status" value="1"/>
</dbReference>
<dbReference type="InterPro" id="IPR001203">
    <property type="entry name" value="OxRdtase_Ald_Fedxn_C"/>
</dbReference>
<dbReference type="Gene3D" id="1.10.599.10">
    <property type="entry name" value="Aldehyde Ferredoxin Oxidoreductase Protein, subunit A, domain 3"/>
    <property type="match status" value="1"/>
</dbReference>
<sequence length="90" mass="10780">MLNVREGFDRSQDTFPEAWFQPKEHPDGPQEVYDYFRKRKLGREELHQELQEYYRERGWDEATGIPTVETLRRLGLDRQADGLISLRQSP</sequence>